<proteinExistence type="predicted"/>
<dbReference type="Gene3D" id="2.60.120.330">
    <property type="entry name" value="B-lactam Antibiotic, Isopenicillin N Synthase, Chain"/>
    <property type="match status" value="2"/>
</dbReference>
<keyword evidence="3" id="KW-0223">Dioxygenase</keyword>
<evidence type="ECO:0000313" key="3">
    <source>
        <dbReference type="RefSeq" id="XP_039141938.1"/>
    </source>
</evidence>
<reference evidence="3" key="1">
    <citation type="submission" date="2025-08" db="UniProtKB">
        <authorList>
            <consortium name="RefSeq"/>
        </authorList>
    </citation>
    <scope>IDENTIFICATION</scope>
</reference>
<keyword evidence="2" id="KW-1185">Reference proteome</keyword>
<organism evidence="2 3">
    <name type="scientific">Dioscorea cayennensis subsp. rotundata</name>
    <name type="common">White Guinea yam</name>
    <name type="synonym">Dioscorea rotundata</name>
    <dbReference type="NCBI Taxonomy" id="55577"/>
    <lineage>
        <taxon>Eukaryota</taxon>
        <taxon>Viridiplantae</taxon>
        <taxon>Streptophyta</taxon>
        <taxon>Embryophyta</taxon>
        <taxon>Tracheophyta</taxon>
        <taxon>Spermatophyta</taxon>
        <taxon>Magnoliopsida</taxon>
        <taxon>Liliopsida</taxon>
        <taxon>Dioscoreales</taxon>
        <taxon>Dioscoreaceae</taxon>
        <taxon>Dioscorea</taxon>
    </lineage>
</organism>
<dbReference type="InterPro" id="IPR050231">
    <property type="entry name" value="Iron_ascorbate_oxido_reductase"/>
</dbReference>
<sequence length="291" mass="33321">MGSEIRVEIPKIDFTGVELSKTGTKEWDKTKEKVMDALEKHGCFEAMFDRVSMELRDEFFGPVLDELFKVPLDLKILNSSDKPFQGYIPKRPELGFEMAWKLTRGLTELELIVRKMVVEGLGAEKHFESLVKSTTHIMRMAEYGPPVNQETMVAMTTHKDMNLLTIICQHHGEGLELQTKSGDWFHASPCSFNVIIGESFEAWSNGRLTPTPHRVKMSNNDTRRSIGLASQFKYGWIIQAPDELVNQDNPLQYKPYTYEGYLNFLFSEEPWGKKLKTLKAYCGVEGKEMVP</sequence>
<gene>
    <name evidence="3" type="primary">LOC120279138</name>
</gene>
<keyword evidence="3" id="KW-0560">Oxidoreductase</keyword>
<dbReference type="GO" id="GO:0051213">
    <property type="term" value="F:dioxygenase activity"/>
    <property type="evidence" value="ECO:0007669"/>
    <property type="project" value="UniProtKB-KW"/>
</dbReference>
<dbReference type="GeneID" id="120279138"/>
<protein>
    <submittedName>
        <fullName evidence="3">Probable 2-oxoglutarate-dependent dioxygenase AOP1.2</fullName>
    </submittedName>
</protein>
<evidence type="ECO:0000259" key="1">
    <source>
        <dbReference type="Pfam" id="PF03171"/>
    </source>
</evidence>
<dbReference type="InterPro" id="IPR027443">
    <property type="entry name" value="IPNS-like_sf"/>
</dbReference>
<dbReference type="SUPFAM" id="SSF51197">
    <property type="entry name" value="Clavaminate synthase-like"/>
    <property type="match status" value="1"/>
</dbReference>
<dbReference type="Proteomes" id="UP001515500">
    <property type="component" value="Chromosome 16"/>
</dbReference>
<dbReference type="RefSeq" id="XP_039141938.1">
    <property type="nucleotide sequence ID" value="XM_039286004.1"/>
</dbReference>
<dbReference type="Pfam" id="PF03171">
    <property type="entry name" value="2OG-FeII_Oxy"/>
    <property type="match status" value="1"/>
</dbReference>
<name>A0AB40CPH2_DIOCR</name>
<feature type="domain" description="Isopenicillin N synthase-like Fe(2+) 2OG dioxygenase" evidence="1">
    <location>
        <begin position="137"/>
        <end position="226"/>
    </location>
</feature>
<accession>A0AB40CPH2</accession>
<dbReference type="InterPro" id="IPR044861">
    <property type="entry name" value="IPNS-like_FE2OG_OXY"/>
</dbReference>
<dbReference type="AlphaFoldDB" id="A0AB40CPH2"/>
<evidence type="ECO:0000313" key="2">
    <source>
        <dbReference type="Proteomes" id="UP001515500"/>
    </source>
</evidence>
<dbReference type="PANTHER" id="PTHR47990">
    <property type="entry name" value="2-OXOGLUTARATE (2OG) AND FE(II)-DEPENDENT OXYGENASE SUPERFAMILY PROTEIN-RELATED"/>
    <property type="match status" value="1"/>
</dbReference>